<dbReference type="Gene3D" id="3.10.580.20">
    <property type="match status" value="1"/>
</dbReference>
<evidence type="ECO:0000256" key="7">
    <source>
        <dbReference type="ARBA" id="ARBA00023214"/>
    </source>
</evidence>
<feature type="transmembrane region" description="Helical" evidence="8">
    <location>
        <begin position="106"/>
        <end position="126"/>
    </location>
</feature>
<dbReference type="InterPro" id="IPR046342">
    <property type="entry name" value="CBS_dom_sf"/>
</dbReference>
<feature type="transmembrane region" description="Helical" evidence="8">
    <location>
        <begin position="283"/>
        <end position="307"/>
    </location>
</feature>
<dbReference type="GO" id="GO:0005247">
    <property type="term" value="F:voltage-gated chloride channel activity"/>
    <property type="evidence" value="ECO:0007669"/>
    <property type="project" value="TreeGrafter"/>
</dbReference>
<evidence type="ECO:0000256" key="5">
    <source>
        <dbReference type="ARBA" id="ARBA00023065"/>
    </source>
</evidence>
<evidence type="ECO:0000256" key="3">
    <source>
        <dbReference type="ARBA" id="ARBA00022692"/>
    </source>
</evidence>
<dbReference type="GO" id="GO:0006879">
    <property type="term" value="P:intracellular iron ion homeostasis"/>
    <property type="evidence" value="ECO:0007669"/>
    <property type="project" value="TreeGrafter"/>
</dbReference>
<gene>
    <name evidence="9" type="ORF">INT43_004026</name>
</gene>
<dbReference type="GO" id="GO:0000324">
    <property type="term" value="C:fungal-type vacuole"/>
    <property type="evidence" value="ECO:0007669"/>
    <property type="project" value="TreeGrafter"/>
</dbReference>
<dbReference type="SUPFAM" id="SSF81340">
    <property type="entry name" value="Clc chloride channel"/>
    <property type="match status" value="1"/>
</dbReference>
<feature type="transmembrane region" description="Helical" evidence="8">
    <location>
        <begin position="214"/>
        <end position="233"/>
    </location>
</feature>
<evidence type="ECO:0000256" key="6">
    <source>
        <dbReference type="ARBA" id="ARBA00023136"/>
    </source>
</evidence>
<evidence type="ECO:0000256" key="8">
    <source>
        <dbReference type="SAM" id="Phobius"/>
    </source>
</evidence>
<dbReference type="GO" id="GO:0005783">
    <property type="term" value="C:endoplasmic reticulum"/>
    <property type="evidence" value="ECO:0007669"/>
    <property type="project" value="TreeGrafter"/>
</dbReference>
<dbReference type="SUPFAM" id="SSF54631">
    <property type="entry name" value="CBS-domain pair"/>
    <property type="match status" value="1"/>
</dbReference>
<feature type="transmembrane region" description="Helical" evidence="8">
    <location>
        <begin position="526"/>
        <end position="550"/>
    </location>
</feature>
<dbReference type="Gene3D" id="1.10.3080.10">
    <property type="entry name" value="Clc chloride channel"/>
    <property type="match status" value="1"/>
</dbReference>
<name>A0A8H7PTV1_MORIS</name>
<dbReference type="InterPro" id="IPR001807">
    <property type="entry name" value="ClC"/>
</dbReference>
<evidence type="ECO:0008006" key="11">
    <source>
        <dbReference type="Google" id="ProtNLM"/>
    </source>
</evidence>
<feature type="transmembrane region" description="Helical" evidence="8">
    <location>
        <begin position="396"/>
        <end position="417"/>
    </location>
</feature>
<keyword evidence="3 8" id="KW-0812">Transmembrane</keyword>
<dbReference type="PANTHER" id="PTHR45711">
    <property type="entry name" value="CHLORIDE CHANNEL PROTEIN"/>
    <property type="match status" value="1"/>
</dbReference>
<dbReference type="GO" id="GO:0006878">
    <property type="term" value="P:intracellular copper ion homeostasis"/>
    <property type="evidence" value="ECO:0007669"/>
    <property type="project" value="TreeGrafter"/>
</dbReference>
<sequence>MSRPGHTRSGSSQIIDEELSKAIKRYEDFTTTGKNELRVMQCFRNPNHGISVSRISILSLLLYFITDWVKDAVHERQRKSTFQSMNKNDDSWRSWWAITFESAQTWIVISLVGATIGLNSALIAIVTDWLSDIKMGYCSTGWWLNQKFCCWGIEEHDGTCEFWTNWSEPLSLSRDAFTVKWIFYVAWATCFASTCAFLVKHFAPYAAGSGISEIKCILAGFVMKGFLGGWTLLMKSVGLALAVASNLSIGKEGPTVHMACCVGNVVSRLFANYRTNKAKMREILSASSAAGVAVAFGSPIGGVLFSLEEMSSNFPNKTMLRSFFCALIATMVLQAMNPFRTGKLVMFQVTYDREWHFFEYFFAVIIGIFGGLYGAFVIKYNMKVVEYRKKYLKDYAIAEAAVLALVTAIIAYPNVFLRIDMTEIMGILFRECEGPDGEDYYGLCQQSEVGRMITLLLFATVLRTAGTIFTYGCKVPCGIFVPSMAIGATFGRMLGLIAKSWQAAYPEFVLFASCQPDVPCVTPGTYAFLGAAAALCGVMRITVSVVVIMFELTGRVTYILPSMITLIVTKATADWFGKGGIADRYIQINGYPFLDKEEHSFGVPVSHVMHRDPIVMTATGMKLHEIGKVIKPENIFNNTQYQGFPVVQDKASMTLVGYIGRSEMLYLIGKKLIAI</sequence>
<feature type="transmembrane region" description="Helical" evidence="8">
    <location>
        <begin position="357"/>
        <end position="376"/>
    </location>
</feature>
<accession>A0A8H7PTV1</accession>
<keyword evidence="6 8" id="KW-0472">Membrane</keyword>
<keyword evidence="4 8" id="KW-1133">Transmembrane helix</keyword>
<evidence type="ECO:0000256" key="4">
    <source>
        <dbReference type="ARBA" id="ARBA00022989"/>
    </source>
</evidence>
<proteinExistence type="predicted"/>
<evidence type="ECO:0000256" key="1">
    <source>
        <dbReference type="ARBA" id="ARBA00004141"/>
    </source>
</evidence>
<dbReference type="Pfam" id="PF00654">
    <property type="entry name" value="Voltage_CLC"/>
    <property type="match status" value="1"/>
</dbReference>
<feature type="transmembrane region" description="Helical" evidence="8">
    <location>
        <begin position="181"/>
        <end position="202"/>
    </location>
</feature>
<dbReference type="EMBL" id="JAEPQZ010000006">
    <property type="protein sequence ID" value="KAG2180237.1"/>
    <property type="molecule type" value="Genomic_DNA"/>
</dbReference>
<protein>
    <recommendedName>
        <fullName evidence="11">Chloride channel protein</fullName>
    </recommendedName>
</protein>
<evidence type="ECO:0000313" key="10">
    <source>
        <dbReference type="Proteomes" id="UP000654370"/>
    </source>
</evidence>
<organism evidence="9 10">
    <name type="scientific">Mortierella isabellina</name>
    <name type="common">Filamentous fungus</name>
    <name type="synonym">Umbelopsis isabellina</name>
    <dbReference type="NCBI Taxonomy" id="91625"/>
    <lineage>
        <taxon>Eukaryota</taxon>
        <taxon>Fungi</taxon>
        <taxon>Fungi incertae sedis</taxon>
        <taxon>Mucoromycota</taxon>
        <taxon>Mucoromycotina</taxon>
        <taxon>Umbelopsidomycetes</taxon>
        <taxon>Umbelopsidales</taxon>
        <taxon>Umbelopsidaceae</taxon>
        <taxon>Umbelopsis</taxon>
    </lineage>
</organism>
<keyword evidence="2" id="KW-0813">Transport</keyword>
<reference evidence="9" key="1">
    <citation type="submission" date="2020-12" db="EMBL/GenBank/DDBJ databases">
        <title>Metabolic potential, ecology and presence of endohyphal bacteria is reflected in genomic diversity of Mucoromycotina.</title>
        <authorList>
            <person name="Muszewska A."/>
            <person name="Okrasinska A."/>
            <person name="Steczkiewicz K."/>
            <person name="Drgas O."/>
            <person name="Orlowska M."/>
            <person name="Perlinska-Lenart U."/>
            <person name="Aleksandrzak-Piekarczyk T."/>
            <person name="Szatraj K."/>
            <person name="Zielenkiewicz U."/>
            <person name="Pilsyk S."/>
            <person name="Malc E."/>
            <person name="Mieczkowski P."/>
            <person name="Kruszewska J.S."/>
            <person name="Biernat P."/>
            <person name="Pawlowska J."/>
        </authorList>
    </citation>
    <scope>NUCLEOTIDE SEQUENCE</scope>
    <source>
        <strain evidence="9">WA0000067209</strain>
    </source>
</reference>
<dbReference type="AlphaFoldDB" id="A0A8H7PTV1"/>
<comment type="caution">
    <text evidence="9">The sequence shown here is derived from an EMBL/GenBank/DDBJ whole genome shotgun (WGS) entry which is preliminary data.</text>
</comment>
<dbReference type="PRINTS" id="PR00762">
    <property type="entry name" value="CLCHANNEL"/>
</dbReference>
<dbReference type="GO" id="GO:0005794">
    <property type="term" value="C:Golgi apparatus"/>
    <property type="evidence" value="ECO:0007669"/>
    <property type="project" value="TreeGrafter"/>
</dbReference>
<feature type="transmembrane region" description="Helical" evidence="8">
    <location>
        <begin position="319"/>
        <end position="336"/>
    </location>
</feature>
<dbReference type="PANTHER" id="PTHR45711:SF9">
    <property type="entry name" value="ANION_PROTON EXCHANGE TRANSPORTER GEF1"/>
    <property type="match status" value="1"/>
</dbReference>
<dbReference type="InterPro" id="IPR014743">
    <property type="entry name" value="Cl-channel_core"/>
</dbReference>
<evidence type="ECO:0000313" key="9">
    <source>
        <dbReference type="EMBL" id="KAG2180237.1"/>
    </source>
</evidence>
<keyword evidence="10" id="KW-1185">Reference proteome</keyword>
<comment type="subcellular location">
    <subcellularLocation>
        <location evidence="1">Membrane</location>
        <topology evidence="1">Multi-pass membrane protein</topology>
    </subcellularLocation>
</comment>
<dbReference type="Proteomes" id="UP000654370">
    <property type="component" value="Unassembled WGS sequence"/>
</dbReference>
<dbReference type="OrthoDB" id="44789at2759"/>
<evidence type="ECO:0000256" key="2">
    <source>
        <dbReference type="ARBA" id="ARBA00022448"/>
    </source>
</evidence>
<feature type="transmembrane region" description="Helical" evidence="8">
    <location>
        <begin position="253"/>
        <end position="271"/>
    </location>
</feature>
<dbReference type="GO" id="GO:0005886">
    <property type="term" value="C:plasma membrane"/>
    <property type="evidence" value="ECO:0007669"/>
    <property type="project" value="TreeGrafter"/>
</dbReference>
<dbReference type="FunFam" id="1.10.3080.10:FF:000011">
    <property type="entry name" value="Chloride channel protein"/>
    <property type="match status" value="1"/>
</dbReference>
<dbReference type="CDD" id="cd03684">
    <property type="entry name" value="ClC_3_like"/>
    <property type="match status" value="1"/>
</dbReference>
<keyword evidence="5" id="KW-0406">Ion transport</keyword>
<dbReference type="GO" id="GO:0005769">
    <property type="term" value="C:early endosome"/>
    <property type="evidence" value="ECO:0007669"/>
    <property type="project" value="TreeGrafter"/>
</dbReference>
<keyword evidence="7" id="KW-0868">Chloride</keyword>